<organism evidence="1 2">
    <name type="scientific">Hygrophoropsis aurantiaca</name>
    <dbReference type="NCBI Taxonomy" id="72124"/>
    <lineage>
        <taxon>Eukaryota</taxon>
        <taxon>Fungi</taxon>
        <taxon>Dikarya</taxon>
        <taxon>Basidiomycota</taxon>
        <taxon>Agaricomycotina</taxon>
        <taxon>Agaricomycetes</taxon>
        <taxon>Agaricomycetidae</taxon>
        <taxon>Boletales</taxon>
        <taxon>Coniophorineae</taxon>
        <taxon>Hygrophoropsidaceae</taxon>
        <taxon>Hygrophoropsis</taxon>
    </lineage>
</organism>
<reference evidence="1" key="1">
    <citation type="journal article" date="2021" name="New Phytol.">
        <title>Evolutionary innovations through gain and loss of genes in the ectomycorrhizal Boletales.</title>
        <authorList>
            <person name="Wu G."/>
            <person name="Miyauchi S."/>
            <person name="Morin E."/>
            <person name="Kuo A."/>
            <person name="Drula E."/>
            <person name="Varga T."/>
            <person name="Kohler A."/>
            <person name="Feng B."/>
            <person name="Cao Y."/>
            <person name="Lipzen A."/>
            <person name="Daum C."/>
            <person name="Hundley H."/>
            <person name="Pangilinan J."/>
            <person name="Johnson J."/>
            <person name="Barry K."/>
            <person name="LaButti K."/>
            <person name="Ng V."/>
            <person name="Ahrendt S."/>
            <person name="Min B."/>
            <person name="Choi I.G."/>
            <person name="Park H."/>
            <person name="Plett J.M."/>
            <person name="Magnuson J."/>
            <person name="Spatafora J.W."/>
            <person name="Nagy L.G."/>
            <person name="Henrissat B."/>
            <person name="Grigoriev I.V."/>
            <person name="Yang Z.L."/>
            <person name="Xu J."/>
            <person name="Martin F.M."/>
        </authorList>
    </citation>
    <scope>NUCLEOTIDE SEQUENCE</scope>
    <source>
        <strain evidence="1">ATCC 28755</strain>
    </source>
</reference>
<keyword evidence="2" id="KW-1185">Reference proteome</keyword>
<dbReference type="Proteomes" id="UP000790377">
    <property type="component" value="Unassembled WGS sequence"/>
</dbReference>
<accession>A0ACB8AGB4</accession>
<proteinExistence type="predicted"/>
<name>A0ACB8AGB4_9AGAM</name>
<comment type="caution">
    <text evidence="1">The sequence shown here is derived from an EMBL/GenBank/DDBJ whole genome shotgun (WGS) entry which is preliminary data.</text>
</comment>
<evidence type="ECO:0000313" key="2">
    <source>
        <dbReference type="Proteomes" id="UP000790377"/>
    </source>
</evidence>
<evidence type="ECO:0000313" key="1">
    <source>
        <dbReference type="EMBL" id="KAH7912292.1"/>
    </source>
</evidence>
<gene>
    <name evidence="1" type="ORF">BJ138DRAFT_1112497</name>
</gene>
<sequence length="286" mass="30799">MKFSVPLFTLYLSIVHGLPSKRETNTAVPSETVILNYALTLEHLENAFYTQGLLKYSESDFINDGFDSSVRGRFVQIAEHEAGHVKFLQSALGSAATKPCTYKFPDTSPQSFAAVSTLLENVGTSAYSGAAHYLSGGTLTAAAAILAVEARHSAWVSSEVLQVEPWNTAFDTPLDLDQIYTLASSVIESCPASNPQLPVKAFPTLTFPWGTQPGSTVKVSYGSLDLVGHSVAFVSGHGFDTEPILLNLVRIPETLRGVVYAFVVSEPNKVTDDAIVAGPAFLRFDF</sequence>
<protein>
    <submittedName>
        <fullName evidence="1">Ferritin-like domain-containing protein</fullName>
    </submittedName>
</protein>
<dbReference type="EMBL" id="MU267655">
    <property type="protein sequence ID" value="KAH7912292.1"/>
    <property type="molecule type" value="Genomic_DNA"/>
</dbReference>